<proteinExistence type="predicted"/>
<organism evidence="1">
    <name type="scientific">Rhizophora mucronata</name>
    <name type="common">Asiatic mangrove</name>
    <dbReference type="NCBI Taxonomy" id="61149"/>
    <lineage>
        <taxon>Eukaryota</taxon>
        <taxon>Viridiplantae</taxon>
        <taxon>Streptophyta</taxon>
        <taxon>Embryophyta</taxon>
        <taxon>Tracheophyta</taxon>
        <taxon>Spermatophyta</taxon>
        <taxon>Magnoliopsida</taxon>
        <taxon>eudicotyledons</taxon>
        <taxon>Gunneridae</taxon>
        <taxon>Pentapetalae</taxon>
        <taxon>rosids</taxon>
        <taxon>fabids</taxon>
        <taxon>Malpighiales</taxon>
        <taxon>Rhizophoraceae</taxon>
        <taxon>Rhizophora</taxon>
    </lineage>
</organism>
<reference evidence="1" key="1">
    <citation type="submission" date="2018-02" db="EMBL/GenBank/DDBJ databases">
        <title>Rhizophora mucronata_Transcriptome.</title>
        <authorList>
            <person name="Meera S.P."/>
            <person name="Sreeshan A."/>
            <person name="Augustine A."/>
        </authorList>
    </citation>
    <scope>NUCLEOTIDE SEQUENCE</scope>
    <source>
        <tissue evidence="1">Leaf</tissue>
    </source>
</reference>
<protein>
    <submittedName>
        <fullName evidence="1">Uncharacterized protein</fullName>
    </submittedName>
</protein>
<name>A0A2P2Q4X3_RHIMU</name>
<sequence length="18" mass="2202">MLVVETIRSGNRRRIWKS</sequence>
<evidence type="ECO:0000313" key="1">
    <source>
        <dbReference type="EMBL" id="MBX62023.1"/>
    </source>
</evidence>
<dbReference type="EMBL" id="GGEC01081539">
    <property type="protein sequence ID" value="MBX62023.1"/>
    <property type="molecule type" value="Transcribed_RNA"/>
</dbReference>
<accession>A0A2P2Q4X3</accession>
<dbReference type="AlphaFoldDB" id="A0A2P2Q4X3"/>